<feature type="DNA-binding region" description="HMG box" evidence="1">
    <location>
        <begin position="10"/>
        <end position="74"/>
    </location>
</feature>
<dbReference type="InterPro" id="IPR009071">
    <property type="entry name" value="HMG_box_dom"/>
</dbReference>
<evidence type="ECO:0000259" key="3">
    <source>
        <dbReference type="PROSITE" id="PS50118"/>
    </source>
</evidence>
<dbReference type="AlphaFoldDB" id="A0A9P5TMJ3"/>
<feature type="compositionally biased region" description="Polar residues" evidence="2">
    <location>
        <begin position="253"/>
        <end position="266"/>
    </location>
</feature>
<gene>
    <name evidence="4" type="ORF">CPB84DRAFT_1777471</name>
</gene>
<evidence type="ECO:0000313" key="5">
    <source>
        <dbReference type="Proteomes" id="UP000724874"/>
    </source>
</evidence>
<sequence>MDFIHGPNNPPRPPNSWVCFRSNYIHRNRPDEARVLSKMASRVWRSSGEELKSYWAEVAQQKLKEHQEKYPGYKYQPKKKADRLREKEQKKELRRKQREEAAALKREAKAREAKARRARRAVSSGSPADRTRISDRTPTMNSRNGKRGEARQTQPATYTEEPWGGVRQASNSTGLMAPQEAVRLIALQINGRHRPQPAANAHKQQGVVEVPSFLSRFRIIQPADQLCTVEFVDDDTASSLDDSMYLTEDEGRTSVSSGTRSESTTSMEEYAGLIVRRQRIAIADLLSPAPP</sequence>
<protein>
    <recommendedName>
        <fullName evidence="3">HMG box domain-containing protein</fullName>
    </recommendedName>
</protein>
<feature type="domain" description="HMG box" evidence="3">
    <location>
        <begin position="10"/>
        <end position="74"/>
    </location>
</feature>
<organism evidence="4 5">
    <name type="scientific">Gymnopilus junonius</name>
    <name type="common">Spectacular rustgill mushroom</name>
    <name type="synonym">Gymnopilus spectabilis subsp. junonius</name>
    <dbReference type="NCBI Taxonomy" id="109634"/>
    <lineage>
        <taxon>Eukaryota</taxon>
        <taxon>Fungi</taxon>
        <taxon>Dikarya</taxon>
        <taxon>Basidiomycota</taxon>
        <taxon>Agaricomycotina</taxon>
        <taxon>Agaricomycetes</taxon>
        <taxon>Agaricomycetidae</taxon>
        <taxon>Agaricales</taxon>
        <taxon>Agaricineae</taxon>
        <taxon>Hymenogastraceae</taxon>
        <taxon>Gymnopilus</taxon>
    </lineage>
</organism>
<dbReference type="SMART" id="SM00398">
    <property type="entry name" value="HMG"/>
    <property type="match status" value="1"/>
</dbReference>
<feature type="compositionally biased region" description="Basic and acidic residues" evidence="2">
    <location>
        <begin position="83"/>
        <end position="115"/>
    </location>
</feature>
<comment type="caution">
    <text evidence="4">The sequence shown here is derived from an EMBL/GenBank/DDBJ whole genome shotgun (WGS) entry which is preliminary data.</text>
</comment>
<dbReference type="Gene3D" id="1.10.30.10">
    <property type="entry name" value="High mobility group box domain"/>
    <property type="match status" value="1"/>
</dbReference>
<feature type="region of interest" description="Disordered" evidence="2">
    <location>
        <begin position="244"/>
        <end position="266"/>
    </location>
</feature>
<evidence type="ECO:0000256" key="2">
    <source>
        <dbReference type="SAM" id="MobiDB-lite"/>
    </source>
</evidence>
<reference evidence="4" key="1">
    <citation type="submission" date="2020-11" db="EMBL/GenBank/DDBJ databases">
        <authorList>
            <consortium name="DOE Joint Genome Institute"/>
            <person name="Ahrendt S."/>
            <person name="Riley R."/>
            <person name="Andreopoulos W."/>
            <person name="LaButti K."/>
            <person name="Pangilinan J."/>
            <person name="Ruiz-duenas F.J."/>
            <person name="Barrasa J.M."/>
            <person name="Sanchez-Garcia M."/>
            <person name="Camarero S."/>
            <person name="Miyauchi S."/>
            <person name="Serrano A."/>
            <person name="Linde D."/>
            <person name="Babiker R."/>
            <person name="Drula E."/>
            <person name="Ayuso-Fernandez I."/>
            <person name="Pacheco R."/>
            <person name="Padilla G."/>
            <person name="Ferreira P."/>
            <person name="Barriuso J."/>
            <person name="Kellner H."/>
            <person name="Castanera R."/>
            <person name="Alfaro M."/>
            <person name="Ramirez L."/>
            <person name="Pisabarro A.G."/>
            <person name="Kuo A."/>
            <person name="Tritt A."/>
            <person name="Lipzen A."/>
            <person name="He G."/>
            <person name="Yan M."/>
            <person name="Ng V."/>
            <person name="Cullen D."/>
            <person name="Martin F."/>
            <person name="Rosso M.-N."/>
            <person name="Henrissat B."/>
            <person name="Hibbett D."/>
            <person name="Martinez A.T."/>
            <person name="Grigoriev I.V."/>
        </authorList>
    </citation>
    <scope>NUCLEOTIDE SEQUENCE</scope>
    <source>
        <strain evidence="4">AH 44721</strain>
    </source>
</reference>
<dbReference type="PROSITE" id="PS50118">
    <property type="entry name" value="HMG_BOX_2"/>
    <property type="match status" value="1"/>
</dbReference>
<proteinExistence type="predicted"/>
<dbReference type="EMBL" id="JADNYJ010000041">
    <property type="protein sequence ID" value="KAF8901506.1"/>
    <property type="molecule type" value="Genomic_DNA"/>
</dbReference>
<dbReference type="Proteomes" id="UP000724874">
    <property type="component" value="Unassembled WGS sequence"/>
</dbReference>
<keyword evidence="1" id="KW-0238">DNA-binding</keyword>
<dbReference type="SUPFAM" id="SSF47095">
    <property type="entry name" value="HMG-box"/>
    <property type="match status" value="1"/>
</dbReference>
<evidence type="ECO:0000256" key="1">
    <source>
        <dbReference type="PROSITE-ProRule" id="PRU00267"/>
    </source>
</evidence>
<dbReference type="InterPro" id="IPR036910">
    <property type="entry name" value="HMG_box_dom_sf"/>
</dbReference>
<accession>A0A9P5TMJ3</accession>
<feature type="region of interest" description="Disordered" evidence="2">
    <location>
        <begin position="68"/>
        <end position="171"/>
    </location>
</feature>
<dbReference type="GO" id="GO:0005634">
    <property type="term" value="C:nucleus"/>
    <property type="evidence" value="ECO:0007669"/>
    <property type="project" value="UniProtKB-UniRule"/>
</dbReference>
<name>A0A9P5TMJ3_GYMJU</name>
<keyword evidence="5" id="KW-1185">Reference proteome</keyword>
<dbReference type="GO" id="GO:0003677">
    <property type="term" value="F:DNA binding"/>
    <property type="evidence" value="ECO:0007669"/>
    <property type="project" value="UniProtKB-UniRule"/>
</dbReference>
<evidence type="ECO:0000313" key="4">
    <source>
        <dbReference type="EMBL" id="KAF8901506.1"/>
    </source>
</evidence>
<dbReference type="OrthoDB" id="6247875at2759"/>
<keyword evidence="1" id="KW-0539">Nucleus</keyword>